<proteinExistence type="predicted"/>
<reference evidence="2" key="1">
    <citation type="submission" date="2016-04" db="EMBL/GenBank/DDBJ databases">
        <authorList>
            <person name="Tabuchi Yagui T.R."/>
        </authorList>
    </citation>
    <scope>NUCLEOTIDE SEQUENCE [LARGE SCALE GENOMIC DNA]</scope>
    <source>
        <strain evidence="2">NIES-26</strain>
    </source>
</reference>
<sequence length="305" mass="34305">MIDHSVCKVSHKEGTFRGVGELELYYQSWYPEAKVKAVLAIVHGIGAHSGRYGNVVEHLIPKEYAVYSFDLRGHGHSPGQRGHINSWAEFREDLQAFLQLIKTQQPESPIFILGHSLGSVIVLDYVLRYPQEASALQGVIALAPALGKVGVSKTRLILGYLLSRVWPRFTLSTGMDLSAGSRDEKVLAAYAQDELRHTLGSARLATEFFATAAWVNAHVTDWQLPLLILHGGADRVTLPEGGEIFYQQVTYADKLRIVYPEAYHELQNDLNYQEVLADLEDWLEQHLSSRTELITQRHCEWSKAE</sequence>
<dbReference type="Pfam" id="PF12146">
    <property type="entry name" value="Hydrolase_4"/>
    <property type="match status" value="1"/>
</dbReference>
<organism evidence="2 3">
    <name type="scientific">Nostoc minutum NIES-26</name>
    <dbReference type="NCBI Taxonomy" id="1844469"/>
    <lineage>
        <taxon>Bacteria</taxon>
        <taxon>Bacillati</taxon>
        <taxon>Cyanobacteriota</taxon>
        <taxon>Cyanophyceae</taxon>
        <taxon>Nostocales</taxon>
        <taxon>Nostocaceae</taxon>
        <taxon>Nostoc</taxon>
    </lineage>
</organism>
<dbReference type="Proteomes" id="UP000252107">
    <property type="component" value="Unassembled WGS sequence"/>
</dbReference>
<dbReference type="InterPro" id="IPR022742">
    <property type="entry name" value="Hydrolase_4"/>
</dbReference>
<accession>A0A367Q4T6</accession>
<dbReference type="InterPro" id="IPR029058">
    <property type="entry name" value="AB_hydrolase_fold"/>
</dbReference>
<dbReference type="SUPFAM" id="SSF53474">
    <property type="entry name" value="alpha/beta-Hydrolases"/>
    <property type="match status" value="1"/>
</dbReference>
<dbReference type="EMBL" id="LXQD01000350">
    <property type="protein sequence ID" value="RCJ18293.1"/>
    <property type="molecule type" value="Genomic_DNA"/>
</dbReference>
<evidence type="ECO:0000259" key="1">
    <source>
        <dbReference type="Pfam" id="PF12146"/>
    </source>
</evidence>
<name>A0A367Q4T6_9NOSO</name>
<gene>
    <name evidence="2" type="ORF">A6770_06890</name>
</gene>
<comment type="caution">
    <text evidence="2">The sequence shown here is derived from an EMBL/GenBank/DDBJ whole genome shotgun (WGS) entry which is preliminary data.</text>
</comment>
<dbReference type="InterPro" id="IPR051044">
    <property type="entry name" value="MAG_DAG_Lipase"/>
</dbReference>
<evidence type="ECO:0000313" key="3">
    <source>
        <dbReference type="Proteomes" id="UP000252107"/>
    </source>
</evidence>
<dbReference type="PANTHER" id="PTHR11614">
    <property type="entry name" value="PHOSPHOLIPASE-RELATED"/>
    <property type="match status" value="1"/>
</dbReference>
<dbReference type="Gene3D" id="3.40.50.1820">
    <property type="entry name" value="alpha/beta hydrolase"/>
    <property type="match status" value="1"/>
</dbReference>
<feature type="domain" description="Serine aminopeptidase S33" evidence="1">
    <location>
        <begin position="34"/>
        <end position="270"/>
    </location>
</feature>
<protein>
    <submittedName>
        <fullName evidence="2">Lysophospholipase</fullName>
    </submittedName>
</protein>
<evidence type="ECO:0000313" key="2">
    <source>
        <dbReference type="EMBL" id="RCJ18293.1"/>
    </source>
</evidence>
<dbReference type="AlphaFoldDB" id="A0A367Q4T6"/>
<keyword evidence="3" id="KW-1185">Reference proteome</keyword>